<evidence type="ECO:0000313" key="2">
    <source>
        <dbReference type="Proteomes" id="UP001054945"/>
    </source>
</evidence>
<dbReference type="Proteomes" id="UP001054945">
    <property type="component" value="Unassembled WGS sequence"/>
</dbReference>
<dbReference type="AlphaFoldDB" id="A0AAV4UV15"/>
<proteinExistence type="predicted"/>
<evidence type="ECO:0000313" key="1">
    <source>
        <dbReference type="EMBL" id="GIY61260.1"/>
    </source>
</evidence>
<dbReference type="EMBL" id="BPLR01013445">
    <property type="protein sequence ID" value="GIY61260.1"/>
    <property type="molecule type" value="Genomic_DNA"/>
</dbReference>
<protein>
    <submittedName>
        <fullName evidence="1">Uncharacterized protein</fullName>
    </submittedName>
</protein>
<accession>A0AAV4UV15</accession>
<name>A0AAV4UV15_CAEEX</name>
<sequence>MFGTDPDSIGTLDLGKVHFAQVDLDSGSKRLVKRRLQIMSEEKKRHPTISKYILSIYGHLDLFVSQNSS</sequence>
<reference evidence="1 2" key="1">
    <citation type="submission" date="2021-06" db="EMBL/GenBank/DDBJ databases">
        <title>Caerostris extrusa draft genome.</title>
        <authorList>
            <person name="Kono N."/>
            <person name="Arakawa K."/>
        </authorList>
    </citation>
    <scope>NUCLEOTIDE SEQUENCE [LARGE SCALE GENOMIC DNA]</scope>
</reference>
<comment type="caution">
    <text evidence="1">The sequence shown here is derived from an EMBL/GenBank/DDBJ whole genome shotgun (WGS) entry which is preliminary data.</text>
</comment>
<gene>
    <name evidence="1" type="ORF">CEXT_596811</name>
</gene>
<keyword evidence="2" id="KW-1185">Reference proteome</keyword>
<organism evidence="1 2">
    <name type="scientific">Caerostris extrusa</name>
    <name type="common">Bark spider</name>
    <name type="synonym">Caerostris bankana</name>
    <dbReference type="NCBI Taxonomy" id="172846"/>
    <lineage>
        <taxon>Eukaryota</taxon>
        <taxon>Metazoa</taxon>
        <taxon>Ecdysozoa</taxon>
        <taxon>Arthropoda</taxon>
        <taxon>Chelicerata</taxon>
        <taxon>Arachnida</taxon>
        <taxon>Araneae</taxon>
        <taxon>Araneomorphae</taxon>
        <taxon>Entelegynae</taxon>
        <taxon>Araneoidea</taxon>
        <taxon>Araneidae</taxon>
        <taxon>Caerostris</taxon>
    </lineage>
</organism>